<gene>
    <name evidence="1" type="ORF">BDY19DRAFT_269457</name>
</gene>
<organism evidence="1 2">
    <name type="scientific">Irpex rosettiformis</name>
    <dbReference type="NCBI Taxonomy" id="378272"/>
    <lineage>
        <taxon>Eukaryota</taxon>
        <taxon>Fungi</taxon>
        <taxon>Dikarya</taxon>
        <taxon>Basidiomycota</taxon>
        <taxon>Agaricomycotina</taxon>
        <taxon>Agaricomycetes</taxon>
        <taxon>Polyporales</taxon>
        <taxon>Irpicaceae</taxon>
        <taxon>Irpex</taxon>
    </lineage>
</organism>
<evidence type="ECO:0000313" key="2">
    <source>
        <dbReference type="Proteomes" id="UP001055072"/>
    </source>
</evidence>
<evidence type="ECO:0000313" key="1">
    <source>
        <dbReference type="EMBL" id="KAI0093722.1"/>
    </source>
</evidence>
<accession>A0ACB8UHA2</accession>
<protein>
    <submittedName>
        <fullName evidence="1">Uncharacterized protein</fullName>
    </submittedName>
</protein>
<dbReference type="Proteomes" id="UP001055072">
    <property type="component" value="Unassembled WGS sequence"/>
</dbReference>
<proteinExistence type="predicted"/>
<reference evidence="1" key="1">
    <citation type="journal article" date="2021" name="Environ. Microbiol.">
        <title>Gene family expansions and transcriptome signatures uncover fungal adaptations to wood decay.</title>
        <authorList>
            <person name="Hage H."/>
            <person name="Miyauchi S."/>
            <person name="Viragh M."/>
            <person name="Drula E."/>
            <person name="Min B."/>
            <person name="Chaduli D."/>
            <person name="Navarro D."/>
            <person name="Favel A."/>
            <person name="Norest M."/>
            <person name="Lesage-Meessen L."/>
            <person name="Balint B."/>
            <person name="Merenyi Z."/>
            <person name="de Eugenio L."/>
            <person name="Morin E."/>
            <person name="Martinez A.T."/>
            <person name="Baldrian P."/>
            <person name="Stursova M."/>
            <person name="Martinez M.J."/>
            <person name="Novotny C."/>
            <person name="Magnuson J.K."/>
            <person name="Spatafora J.W."/>
            <person name="Maurice S."/>
            <person name="Pangilinan J."/>
            <person name="Andreopoulos W."/>
            <person name="LaButti K."/>
            <person name="Hundley H."/>
            <person name="Na H."/>
            <person name="Kuo A."/>
            <person name="Barry K."/>
            <person name="Lipzen A."/>
            <person name="Henrissat B."/>
            <person name="Riley R."/>
            <person name="Ahrendt S."/>
            <person name="Nagy L.G."/>
            <person name="Grigoriev I.V."/>
            <person name="Martin F."/>
            <person name="Rosso M.N."/>
        </authorList>
    </citation>
    <scope>NUCLEOTIDE SEQUENCE</scope>
    <source>
        <strain evidence="1">CBS 384.51</strain>
    </source>
</reference>
<sequence length="600" mass="66828">MHFSKTYTELLLSLPPELRDNAIEYRKLKKLINQVVQELTALGASHRFRLFPAYVTNARRLQHPPGLSPDVLHQVLLQSNTTVISGKGKAKEVEVDESESEGPWVAIATSQDSTTGLPRVVYEINTDSDKLEPRLRLLVNTPSLQPAIPGITETRVGEGREGGREGEDQSQPSWESPERRETGDLTSGTTGEIELHSPGIVSNDENLPPKTIMVPPPLRIPSPALGYIPKLSPDISPLDANALVTRGYTSSLLSSQQEVVIPLRSDTAFFQLLMRALQTLSTQLGVVADEFVENLHGLSRAISATARPMSATSHTFTGHSSISDPASVRVPSAHPIIPFTGGKSDLYQWREIFQMYVDMEVFESHGERERGERSIEDAEQRLETFKQQLSERGYTDGRAMRLKESRDAVDKFVRLNVFILDLKKFQFATTEATRKILKKHAKRTALPVSPSLSSLLTIQPHPHDPACALVLTTRPGTSLSQMLVQAVGETVLPIVPHIDDYECVICTSIAFKPIRLRCGHLFCVRCLVKMQKRGKGNCPMCRAPTVLQADRSNVDWALLNFMKDWFPIEAKEKLDQSEREAAEEQMRELGFKTDAPCLVM</sequence>
<comment type="caution">
    <text evidence="1">The sequence shown here is derived from an EMBL/GenBank/DDBJ whole genome shotgun (WGS) entry which is preliminary data.</text>
</comment>
<keyword evidence="2" id="KW-1185">Reference proteome</keyword>
<name>A0ACB8UHA2_9APHY</name>
<dbReference type="EMBL" id="MU274901">
    <property type="protein sequence ID" value="KAI0093722.1"/>
    <property type="molecule type" value="Genomic_DNA"/>
</dbReference>